<name>A0A1Y2FPJ1_9FUNG</name>
<feature type="transmembrane region" description="Helical" evidence="1">
    <location>
        <begin position="29"/>
        <end position="51"/>
    </location>
</feature>
<reference evidence="2 3" key="1">
    <citation type="submission" date="2016-08" db="EMBL/GenBank/DDBJ databases">
        <title>A Parts List for Fungal Cellulosomes Revealed by Comparative Genomics.</title>
        <authorList>
            <consortium name="DOE Joint Genome Institute"/>
            <person name="Haitjema C.H."/>
            <person name="Gilmore S.P."/>
            <person name="Henske J.K."/>
            <person name="Solomon K.V."/>
            <person name="De Groot R."/>
            <person name="Kuo A."/>
            <person name="Mondo S.J."/>
            <person name="Salamov A.A."/>
            <person name="Labutti K."/>
            <person name="Zhao Z."/>
            <person name="Chiniquy J."/>
            <person name="Barry K."/>
            <person name="Brewer H.M."/>
            <person name="Purvine S.O."/>
            <person name="Wright A.T."/>
            <person name="Boxma B."/>
            <person name="Van Alen T."/>
            <person name="Hackstein J.H."/>
            <person name="Baker S.E."/>
            <person name="Grigoriev I.V."/>
            <person name="O'Malley M.A."/>
        </authorList>
    </citation>
    <scope>NUCLEOTIDE SEQUENCE [LARGE SCALE GENOMIC DNA]</scope>
    <source>
        <strain evidence="2 3">G1</strain>
    </source>
</reference>
<gene>
    <name evidence="2" type="ORF">LY90DRAFT_499010</name>
</gene>
<evidence type="ECO:0000313" key="3">
    <source>
        <dbReference type="Proteomes" id="UP000193920"/>
    </source>
</evidence>
<evidence type="ECO:0000256" key="1">
    <source>
        <dbReference type="SAM" id="Phobius"/>
    </source>
</evidence>
<dbReference type="AlphaFoldDB" id="A0A1Y2FPJ1"/>
<keyword evidence="1" id="KW-0812">Transmembrane</keyword>
<feature type="transmembrane region" description="Helical" evidence="1">
    <location>
        <begin position="146"/>
        <end position="165"/>
    </location>
</feature>
<dbReference type="GO" id="GO:0016020">
    <property type="term" value="C:membrane"/>
    <property type="evidence" value="ECO:0007669"/>
    <property type="project" value="TreeGrafter"/>
</dbReference>
<feature type="transmembrane region" description="Helical" evidence="1">
    <location>
        <begin position="172"/>
        <end position="189"/>
    </location>
</feature>
<sequence length="249" mass="29909">MSLSKFFNTQNFNLQQVVTPNIGTKNKLLIFRLCSLVVLLYGLWVSIYNYYYNFNTNELRIYLPYFTNQTYICIIIYFILNIYFQIKDKSNALPKRFKNENLNVFIQVFYNTITPLAFLVTLIFWTLIYPIIDFSRCNYLNYAQHIILHLCQSIFLGTDWFLTLVPTSRTHTIPMVITGITFIIFAQIYHALYGDWIYKFLDNSKPDWYITYIVVVLFWISFGFVFTIIHEKKNEYHKKINKKTNKKDH</sequence>
<dbReference type="EMBL" id="MCOG01000003">
    <property type="protein sequence ID" value="ORY85898.1"/>
    <property type="molecule type" value="Genomic_DNA"/>
</dbReference>
<keyword evidence="3" id="KW-1185">Reference proteome</keyword>
<accession>A0A1Y2FPJ1</accession>
<dbReference type="PANTHER" id="PTHR12242">
    <property type="entry name" value="OS02G0130600 PROTEIN-RELATED"/>
    <property type="match status" value="1"/>
</dbReference>
<dbReference type="OrthoDB" id="419711at2759"/>
<proteinExistence type="predicted"/>
<evidence type="ECO:0000313" key="2">
    <source>
        <dbReference type="EMBL" id="ORY85898.1"/>
    </source>
</evidence>
<keyword evidence="1" id="KW-0472">Membrane</keyword>
<organism evidence="2 3">
    <name type="scientific">Neocallimastix californiae</name>
    <dbReference type="NCBI Taxonomy" id="1754190"/>
    <lineage>
        <taxon>Eukaryota</taxon>
        <taxon>Fungi</taxon>
        <taxon>Fungi incertae sedis</taxon>
        <taxon>Chytridiomycota</taxon>
        <taxon>Chytridiomycota incertae sedis</taxon>
        <taxon>Neocallimastigomycetes</taxon>
        <taxon>Neocallimastigales</taxon>
        <taxon>Neocallimastigaceae</taxon>
        <taxon>Neocallimastix</taxon>
    </lineage>
</organism>
<feature type="transmembrane region" description="Helical" evidence="1">
    <location>
        <begin position="63"/>
        <end position="84"/>
    </location>
</feature>
<dbReference type="Proteomes" id="UP000193920">
    <property type="component" value="Unassembled WGS sequence"/>
</dbReference>
<feature type="transmembrane region" description="Helical" evidence="1">
    <location>
        <begin position="209"/>
        <end position="229"/>
    </location>
</feature>
<evidence type="ECO:0008006" key="4">
    <source>
        <dbReference type="Google" id="ProtNLM"/>
    </source>
</evidence>
<comment type="caution">
    <text evidence="2">The sequence shown here is derived from an EMBL/GenBank/DDBJ whole genome shotgun (WGS) entry which is preliminary data.</text>
</comment>
<feature type="transmembrane region" description="Helical" evidence="1">
    <location>
        <begin position="104"/>
        <end position="126"/>
    </location>
</feature>
<keyword evidence="1" id="KW-1133">Transmembrane helix</keyword>
<protein>
    <recommendedName>
        <fullName evidence="4">FAR-17a/AIG1-like protein</fullName>
    </recommendedName>
</protein>